<protein>
    <submittedName>
        <fullName evidence="5">GntR family transcriptional regulator</fullName>
    </submittedName>
</protein>
<dbReference type="PRINTS" id="PR00035">
    <property type="entry name" value="HTHGNTR"/>
</dbReference>
<dbReference type="InterPro" id="IPR036388">
    <property type="entry name" value="WH-like_DNA-bd_sf"/>
</dbReference>
<dbReference type="InterPro" id="IPR008920">
    <property type="entry name" value="TF_FadR/GntR_C"/>
</dbReference>
<dbReference type="Gene3D" id="1.20.120.530">
    <property type="entry name" value="GntR ligand-binding domain-like"/>
    <property type="match status" value="1"/>
</dbReference>
<dbReference type="Gene3D" id="1.10.10.10">
    <property type="entry name" value="Winged helix-like DNA-binding domain superfamily/Winged helix DNA-binding domain"/>
    <property type="match status" value="1"/>
</dbReference>
<dbReference type="SUPFAM" id="SSF46785">
    <property type="entry name" value="Winged helix' DNA-binding domain"/>
    <property type="match status" value="1"/>
</dbReference>
<dbReference type="Pfam" id="PF00392">
    <property type="entry name" value="GntR"/>
    <property type="match status" value="1"/>
</dbReference>
<keyword evidence="3" id="KW-0804">Transcription</keyword>
<keyword evidence="6" id="KW-1185">Reference proteome</keyword>
<dbReference type="Pfam" id="PF07729">
    <property type="entry name" value="FCD"/>
    <property type="match status" value="1"/>
</dbReference>
<dbReference type="InterPro" id="IPR000524">
    <property type="entry name" value="Tscrpt_reg_HTH_GntR"/>
</dbReference>
<feature type="domain" description="HTH gntR-type" evidence="4">
    <location>
        <begin position="13"/>
        <end position="80"/>
    </location>
</feature>
<dbReference type="GO" id="GO:0003677">
    <property type="term" value="F:DNA binding"/>
    <property type="evidence" value="ECO:0007669"/>
    <property type="project" value="UniProtKB-KW"/>
</dbReference>
<dbReference type="CDD" id="cd07377">
    <property type="entry name" value="WHTH_GntR"/>
    <property type="match status" value="1"/>
</dbReference>
<gene>
    <name evidence="5" type="ORF">GY22_07645</name>
</gene>
<keyword evidence="2" id="KW-0238">DNA-binding</keyword>
<evidence type="ECO:0000256" key="2">
    <source>
        <dbReference type="ARBA" id="ARBA00023125"/>
    </source>
</evidence>
<proteinExistence type="predicted"/>
<dbReference type="InterPro" id="IPR011711">
    <property type="entry name" value="GntR_C"/>
</dbReference>
<evidence type="ECO:0000259" key="4">
    <source>
        <dbReference type="PROSITE" id="PS50949"/>
    </source>
</evidence>
<evidence type="ECO:0000313" key="6">
    <source>
        <dbReference type="Proteomes" id="UP000030466"/>
    </source>
</evidence>
<sequence>MAARSALPPVVQESTPALIARILREAIADGRFPPGSQLVEQELARELNVSRGPLREAMQRLTQEGLLVGHRNRGLFVMELTEDAVRDMYLAREAVECAAVRRIVATGTGPRAAEALAVPLAEMRAAAPEPNGRAMSEADLHFHELLVELAGSPRLLGMHRTLLTQIRMSLTGMQGTYGSADARLREHTEIAEALDAQDADRADTLLRAHMQDGLERVLGA</sequence>
<dbReference type="SMART" id="SM00895">
    <property type="entry name" value="FCD"/>
    <property type="match status" value="1"/>
</dbReference>
<dbReference type="PROSITE" id="PS50949">
    <property type="entry name" value="HTH_GNTR"/>
    <property type="match status" value="1"/>
</dbReference>
<dbReference type="AlphaFoldDB" id="A0A0A6VTN5"/>
<dbReference type="Proteomes" id="UP000030466">
    <property type="component" value="Unassembled WGS sequence"/>
</dbReference>
<dbReference type="PANTHER" id="PTHR43537:SF45">
    <property type="entry name" value="GNTR FAMILY REGULATORY PROTEIN"/>
    <property type="match status" value="1"/>
</dbReference>
<dbReference type="GO" id="GO:0003700">
    <property type="term" value="F:DNA-binding transcription factor activity"/>
    <property type="evidence" value="ECO:0007669"/>
    <property type="project" value="InterPro"/>
</dbReference>
<dbReference type="RefSeq" id="WP_035925743.1">
    <property type="nucleotide sequence ID" value="NZ_JSUH01000005.1"/>
</dbReference>
<comment type="caution">
    <text evidence="5">The sequence shown here is derived from an EMBL/GenBank/DDBJ whole genome shotgun (WGS) entry which is preliminary data.</text>
</comment>
<evidence type="ECO:0000256" key="3">
    <source>
        <dbReference type="ARBA" id="ARBA00023163"/>
    </source>
</evidence>
<name>A0A0A6VTN5_KOCRO</name>
<evidence type="ECO:0000256" key="1">
    <source>
        <dbReference type="ARBA" id="ARBA00023015"/>
    </source>
</evidence>
<dbReference type="SUPFAM" id="SSF48008">
    <property type="entry name" value="GntR ligand-binding domain-like"/>
    <property type="match status" value="1"/>
</dbReference>
<dbReference type="EMBL" id="JSUH01000005">
    <property type="protein sequence ID" value="KHD97991.1"/>
    <property type="molecule type" value="Genomic_DNA"/>
</dbReference>
<organism evidence="5 6">
    <name type="scientific">Kocuria rosea subsp. polaris</name>
    <dbReference type="NCBI Taxonomy" id="136273"/>
    <lineage>
        <taxon>Bacteria</taxon>
        <taxon>Bacillati</taxon>
        <taxon>Actinomycetota</taxon>
        <taxon>Actinomycetes</taxon>
        <taxon>Micrococcales</taxon>
        <taxon>Micrococcaceae</taxon>
        <taxon>Kocuria</taxon>
    </lineage>
</organism>
<dbReference type="SMART" id="SM00345">
    <property type="entry name" value="HTH_GNTR"/>
    <property type="match status" value="1"/>
</dbReference>
<accession>A0A0A6VTN5</accession>
<evidence type="ECO:0000313" key="5">
    <source>
        <dbReference type="EMBL" id="KHD97991.1"/>
    </source>
</evidence>
<keyword evidence="1" id="KW-0805">Transcription regulation</keyword>
<dbReference type="OrthoDB" id="9816161at2"/>
<dbReference type="InterPro" id="IPR036390">
    <property type="entry name" value="WH_DNA-bd_sf"/>
</dbReference>
<reference evidence="5 6" key="1">
    <citation type="journal article" date="2003" name="Int. J. Syst. Evol. Microbiol.">
        <title>Kocuria polaris sp. nov., an orange-pigmented psychrophilic bacterium isolated from an Antarctic cyanobacterial mat sample.</title>
        <authorList>
            <person name="Reddy G.S."/>
            <person name="Prakash J.S."/>
            <person name="Prabahar V."/>
            <person name="Matsumoto G.I."/>
            <person name="Stackebrandt E."/>
            <person name="Shivaji S."/>
        </authorList>
    </citation>
    <scope>NUCLEOTIDE SEQUENCE [LARGE SCALE GENOMIC DNA]</scope>
    <source>
        <strain evidence="5 6">CMS 76or</strain>
    </source>
</reference>
<dbReference type="PANTHER" id="PTHR43537">
    <property type="entry name" value="TRANSCRIPTIONAL REGULATOR, GNTR FAMILY"/>
    <property type="match status" value="1"/>
</dbReference>